<proteinExistence type="predicted"/>
<dbReference type="OrthoDB" id="9808428at2"/>
<dbReference type="EMBL" id="SMFV01000001">
    <property type="protein sequence ID" value="TCK06283.1"/>
    <property type="molecule type" value="Genomic_DNA"/>
</dbReference>
<name>A0A4R1GH17_9BACT</name>
<dbReference type="PANTHER" id="PTHR36558">
    <property type="entry name" value="GLR1098 PROTEIN"/>
    <property type="match status" value="1"/>
</dbReference>
<accession>A0A4R1GH17</accession>
<keyword evidence="2" id="KW-0540">Nuclease</keyword>
<dbReference type="InterPro" id="IPR012296">
    <property type="entry name" value="Nuclease_put_TT1808"/>
</dbReference>
<evidence type="ECO:0000313" key="2">
    <source>
        <dbReference type="EMBL" id="TCK06283.1"/>
    </source>
</evidence>
<dbReference type="Pfam" id="PF05685">
    <property type="entry name" value="Uma2"/>
    <property type="match status" value="1"/>
</dbReference>
<evidence type="ECO:0000313" key="3">
    <source>
        <dbReference type="Proteomes" id="UP000295777"/>
    </source>
</evidence>
<dbReference type="PANTHER" id="PTHR36558:SF1">
    <property type="entry name" value="RESTRICTION ENDONUCLEASE DOMAIN-CONTAINING PROTEIN-RELATED"/>
    <property type="match status" value="1"/>
</dbReference>
<dbReference type="Proteomes" id="UP000295777">
    <property type="component" value="Unassembled WGS sequence"/>
</dbReference>
<dbReference type="CDD" id="cd06260">
    <property type="entry name" value="DUF820-like"/>
    <property type="match status" value="1"/>
</dbReference>
<keyword evidence="2" id="KW-0378">Hydrolase</keyword>
<protein>
    <submittedName>
        <fullName evidence="2">Uma2 family endonuclease</fullName>
    </submittedName>
</protein>
<keyword evidence="2" id="KW-0255">Endonuclease</keyword>
<feature type="domain" description="Putative restriction endonuclease" evidence="1">
    <location>
        <begin position="14"/>
        <end position="152"/>
    </location>
</feature>
<gene>
    <name evidence="2" type="ORF">CLV27_0084</name>
</gene>
<organism evidence="2 3">
    <name type="scientific">Phorcysia thermohydrogeniphila</name>
    <dbReference type="NCBI Taxonomy" id="936138"/>
    <lineage>
        <taxon>Bacteria</taxon>
        <taxon>Pseudomonadati</taxon>
        <taxon>Aquificota</taxon>
        <taxon>Aquificia</taxon>
        <taxon>Desulfurobacteriales</taxon>
        <taxon>Desulfurobacteriaceae</taxon>
        <taxon>Phorcysia</taxon>
    </lineage>
</organism>
<dbReference type="InterPro" id="IPR008538">
    <property type="entry name" value="Uma2"/>
</dbReference>
<comment type="caution">
    <text evidence="2">The sequence shown here is derived from an EMBL/GenBank/DDBJ whole genome shotgun (WGS) entry which is preliminary data.</text>
</comment>
<dbReference type="SUPFAM" id="SSF52980">
    <property type="entry name" value="Restriction endonuclease-like"/>
    <property type="match status" value="1"/>
</dbReference>
<dbReference type="InterPro" id="IPR011335">
    <property type="entry name" value="Restrct_endonuc-II-like"/>
</dbReference>
<dbReference type="GO" id="GO:0004519">
    <property type="term" value="F:endonuclease activity"/>
    <property type="evidence" value="ECO:0007669"/>
    <property type="project" value="UniProtKB-KW"/>
</dbReference>
<keyword evidence="3" id="KW-1185">Reference proteome</keyword>
<evidence type="ECO:0000259" key="1">
    <source>
        <dbReference type="Pfam" id="PF05685"/>
    </source>
</evidence>
<sequence>METAKNFIPHYTLEDYKHWQGDWELIDGVPYAMAPSPFAKHQRTSFLIAKQIEEQLEDCPKRCLVYQELDWIVDEHTVVRPDVVVVCKRVEEYLRSTPEVVFEVVSRSTAFKDEKVKFYLYEREKVKYYALVYPDIKKMRVFELKKGKFEKVFDSDSGSFTFEIDCPFKVDISALWKRV</sequence>
<dbReference type="Gene3D" id="3.90.1570.10">
    <property type="entry name" value="tt1808, chain A"/>
    <property type="match status" value="1"/>
</dbReference>
<dbReference type="RefSeq" id="WP_132524681.1">
    <property type="nucleotide sequence ID" value="NZ_SMFV01000001.1"/>
</dbReference>
<dbReference type="AlphaFoldDB" id="A0A4R1GH17"/>
<reference evidence="2 3" key="1">
    <citation type="submission" date="2019-03" db="EMBL/GenBank/DDBJ databases">
        <title>Genomic Encyclopedia of Archaeal and Bacterial Type Strains, Phase II (KMG-II): from individual species to whole genera.</title>
        <authorList>
            <person name="Goeker M."/>
        </authorList>
    </citation>
    <scope>NUCLEOTIDE SEQUENCE [LARGE SCALE GENOMIC DNA]</scope>
    <source>
        <strain evidence="2 3">DSM 24425</strain>
    </source>
</reference>